<dbReference type="PROSITE" id="PS50330">
    <property type="entry name" value="UIM"/>
    <property type="match status" value="1"/>
</dbReference>
<accession>V9KTT1</accession>
<dbReference type="OrthoDB" id="431929at2759"/>
<evidence type="ECO:0000313" key="9">
    <source>
        <dbReference type="Ensembl" id="ENSCMIP00000028947.1"/>
    </source>
</evidence>
<name>V9KTT1_CALMI</name>
<keyword evidence="2" id="KW-0677">Repeat</keyword>
<keyword evidence="4" id="KW-0862">Zinc</keyword>
<dbReference type="GeneID" id="103191184"/>
<evidence type="ECO:0000256" key="5">
    <source>
        <dbReference type="PROSITE-ProRule" id="PRU00449"/>
    </source>
</evidence>
<feature type="domain" description="AN1-type" evidence="7">
    <location>
        <begin position="4"/>
        <end position="52"/>
    </location>
</feature>
<reference evidence="8 10" key="3">
    <citation type="journal article" date="2014" name="Nature">
        <title>Elephant shark genome provides unique insights into gnathostome evolution.</title>
        <authorList>
            <consortium name="International Elephant Shark Genome Sequencing Consortium"/>
            <person name="Venkatesh B."/>
            <person name="Lee A.P."/>
            <person name="Ravi V."/>
            <person name="Maurya A.K."/>
            <person name="Lian M.M."/>
            <person name="Swann J.B."/>
            <person name="Ohta Y."/>
            <person name="Flajnik M.F."/>
            <person name="Sutoh Y."/>
            <person name="Kasahara M."/>
            <person name="Hoon S."/>
            <person name="Gangu V."/>
            <person name="Roy S.W."/>
            <person name="Irimia M."/>
            <person name="Korzh V."/>
            <person name="Kondrychyn I."/>
            <person name="Lim Z.W."/>
            <person name="Tay B.H."/>
            <person name="Tohari S."/>
            <person name="Kong K.W."/>
            <person name="Ho S."/>
            <person name="Lorente-Galdos B."/>
            <person name="Quilez J."/>
            <person name="Marques-Bonet T."/>
            <person name="Raney B.J."/>
            <person name="Ingham P.W."/>
            <person name="Tay A."/>
            <person name="Hillier L.W."/>
            <person name="Minx P."/>
            <person name="Boehm T."/>
            <person name="Wilson R.K."/>
            <person name="Brenner S."/>
            <person name="Warren W.C."/>
        </authorList>
    </citation>
    <scope>NUCLEOTIDE SEQUENCE</scope>
    <source>
        <tissue evidence="8">Testis</tissue>
    </source>
</reference>
<dbReference type="PANTHER" id="PTHR14677">
    <property type="entry name" value="ARSENITE INDUCUBLE RNA ASSOCIATED PROTEIN AIP-1-RELATED"/>
    <property type="match status" value="1"/>
</dbReference>
<dbReference type="AlphaFoldDB" id="V9KTT1"/>
<reference evidence="9" key="4">
    <citation type="submission" date="2025-05" db="UniProtKB">
        <authorList>
            <consortium name="Ensembl"/>
        </authorList>
    </citation>
    <scope>IDENTIFICATION</scope>
</reference>
<dbReference type="InterPro" id="IPR003903">
    <property type="entry name" value="UIM_dom"/>
</dbReference>
<dbReference type="GO" id="GO:0005783">
    <property type="term" value="C:endoplasmic reticulum"/>
    <property type="evidence" value="ECO:0007669"/>
    <property type="project" value="TreeGrafter"/>
</dbReference>
<evidence type="ECO:0000256" key="3">
    <source>
        <dbReference type="ARBA" id="ARBA00022771"/>
    </source>
</evidence>
<dbReference type="FunFam" id="4.10.1110.10:FF:000003">
    <property type="entry name" value="AN1-type zinc finger protein 2B isoform X1"/>
    <property type="match status" value="1"/>
</dbReference>
<dbReference type="PROSITE" id="PS51039">
    <property type="entry name" value="ZF_AN1"/>
    <property type="match status" value="2"/>
</dbReference>
<evidence type="ECO:0000256" key="2">
    <source>
        <dbReference type="ARBA" id="ARBA00022737"/>
    </source>
</evidence>
<reference evidence="10" key="1">
    <citation type="journal article" date="2006" name="Science">
        <title>Ancient noncoding elements conserved in the human genome.</title>
        <authorList>
            <person name="Venkatesh B."/>
            <person name="Kirkness E.F."/>
            <person name="Loh Y.H."/>
            <person name="Halpern A.L."/>
            <person name="Lee A.P."/>
            <person name="Johnson J."/>
            <person name="Dandona N."/>
            <person name="Viswanathan L.D."/>
            <person name="Tay A."/>
            <person name="Venter J.C."/>
            <person name="Strausberg R.L."/>
            <person name="Brenner S."/>
        </authorList>
    </citation>
    <scope>NUCLEOTIDE SEQUENCE [LARGE SCALE GENOMIC DNA]</scope>
</reference>
<dbReference type="Pfam" id="PF25403">
    <property type="entry name" value="zf-C2H2_ZFAND2"/>
    <property type="match status" value="1"/>
</dbReference>
<dbReference type="InterPro" id="IPR000058">
    <property type="entry name" value="Znf_AN1"/>
</dbReference>
<feature type="compositionally biased region" description="Polar residues" evidence="6">
    <location>
        <begin position="257"/>
        <end position="268"/>
    </location>
</feature>
<dbReference type="Ensembl" id="ENSCMIT00000029408.1">
    <property type="protein sequence ID" value="ENSCMIP00000028947.1"/>
    <property type="gene ID" value="ENSCMIG00000012540.1"/>
</dbReference>
<proteinExistence type="evidence at transcript level"/>
<dbReference type="Pfam" id="PF02809">
    <property type="entry name" value="UIM"/>
    <property type="match status" value="2"/>
</dbReference>
<dbReference type="GO" id="GO:0043161">
    <property type="term" value="P:proteasome-mediated ubiquitin-dependent protein catabolic process"/>
    <property type="evidence" value="ECO:0007669"/>
    <property type="project" value="TreeGrafter"/>
</dbReference>
<keyword evidence="1" id="KW-0479">Metal-binding</keyword>
<protein>
    <submittedName>
        <fullName evidence="8">AN1-type zinc finger protein 2B-like protein</fullName>
    </submittedName>
    <submittedName>
        <fullName evidence="9">Zinc finger, AN1-type domain 2A</fullName>
    </submittedName>
</protein>
<dbReference type="GO" id="GO:0045047">
    <property type="term" value="P:protein targeting to ER"/>
    <property type="evidence" value="ECO:0007669"/>
    <property type="project" value="TreeGrafter"/>
</dbReference>
<evidence type="ECO:0000256" key="1">
    <source>
        <dbReference type="ARBA" id="ARBA00022723"/>
    </source>
</evidence>
<dbReference type="GO" id="GO:0008270">
    <property type="term" value="F:zinc ion binding"/>
    <property type="evidence" value="ECO:0007669"/>
    <property type="project" value="UniProtKB-KW"/>
</dbReference>
<dbReference type="FunFam" id="4.10.1110.10:FF:000004">
    <property type="entry name" value="AN1-type zinc finger protein 2B isoform X1"/>
    <property type="match status" value="1"/>
</dbReference>
<dbReference type="Proteomes" id="UP000314986">
    <property type="component" value="Unassembled WGS sequence"/>
</dbReference>
<dbReference type="KEGG" id="cmk:103191184"/>
<evidence type="ECO:0000259" key="7">
    <source>
        <dbReference type="PROSITE" id="PS51039"/>
    </source>
</evidence>
<dbReference type="STRING" id="7868.ENSCMIP00000028947"/>
<feature type="compositionally biased region" description="Low complexity" evidence="6">
    <location>
        <begin position="218"/>
        <end position="235"/>
    </location>
</feature>
<keyword evidence="10" id="KW-1185">Reference proteome</keyword>
<feature type="domain" description="AN1-type" evidence="7">
    <location>
        <begin position="94"/>
        <end position="142"/>
    </location>
</feature>
<reference evidence="10" key="2">
    <citation type="journal article" date="2007" name="PLoS Biol.">
        <title>Survey sequencing and comparative analysis of the elephant shark (Callorhinchus milii) genome.</title>
        <authorList>
            <person name="Venkatesh B."/>
            <person name="Kirkness E.F."/>
            <person name="Loh Y.H."/>
            <person name="Halpern A.L."/>
            <person name="Lee A.P."/>
            <person name="Johnson J."/>
            <person name="Dandona N."/>
            <person name="Viswanathan L.D."/>
            <person name="Tay A."/>
            <person name="Venter J.C."/>
            <person name="Strausberg R.L."/>
            <person name="Brenner S."/>
        </authorList>
    </citation>
    <scope>NUCLEOTIDE SEQUENCE [LARGE SCALE GENOMIC DNA]</scope>
</reference>
<evidence type="ECO:0000313" key="10">
    <source>
        <dbReference type="Proteomes" id="UP000314986"/>
    </source>
</evidence>
<dbReference type="SMART" id="SM00726">
    <property type="entry name" value="UIM"/>
    <property type="match status" value="2"/>
</dbReference>
<dbReference type="SMART" id="SM00154">
    <property type="entry name" value="ZnF_AN1"/>
    <property type="match status" value="2"/>
</dbReference>
<dbReference type="InterPro" id="IPR057357">
    <property type="entry name" value="Znf-C2H2_ZFAND2A/B"/>
</dbReference>
<dbReference type="InterPro" id="IPR035896">
    <property type="entry name" value="AN1-like_Znf"/>
</dbReference>
<feature type="region of interest" description="Disordered" evidence="6">
    <location>
        <begin position="156"/>
        <end position="274"/>
    </location>
</feature>
<evidence type="ECO:0000256" key="4">
    <source>
        <dbReference type="ARBA" id="ARBA00022833"/>
    </source>
</evidence>
<feature type="compositionally biased region" description="Polar residues" evidence="6">
    <location>
        <begin position="156"/>
        <end position="165"/>
    </location>
</feature>
<organism evidence="8">
    <name type="scientific">Callorhinchus milii</name>
    <name type="common">Ghost shark</name>
    <dbReference type="NCBI Taxonomy" id="7868"/>
    <lineage>
        <taxon>Eukaryota</taxon>
        <taxon>Metazoa</taxon>
        <taxon>Chordata</taxon>
        <taxon>Craniata</taxon>
        <taxon>Vertebrata</taxon>
        <taxon>Chondrichthyes</taxon>
        <taxon>Holocephali</taxon>
        <taxon>Chimaeriformes</taxon>
        <taxon>Callorhinchidae</taxon>
        <taxon>Callorhinchus</taxon>
    </lineage>
</organism>
<dbReference type="PANTHER" id="PTHR14677:SF20">
    <property type="entry name" value="ZINC FINGER AN1-TYPE CONTAINING 2A-RELATED"/>
    <property type="match status" value="1"/>
</dbReference>
<dbReference type="SUPFAM" id="SSF118310">
    <property type="entry name" value="AN1-like Zinc finger"/>
    <property type="match status" value="2"/>
</dbReference>
<dbReference type="EMBL" id="JW869319">
    <property type="protein sequence ID" value="AFP01837.1"/>
    <property type="molecule type" value="mRNA"/>
</dbReference>
<keyword evidence="3 5" id="KW-0863">Zinc-finger</keyword>
<dbReference type="Pfam" id="PF01428">
    <property type="entry name" value="zf-AN1"/>
    <property type="match status" value="2"/>
</dbReference>
<sequence>MEFPDLGKHCYESSCKQLDFLPMKCDACGQIFCKDHVTYAQHKCTSAYKKDIQVPVCPLCNTPVPVKRGEMPDIRVSEHIDRECKSDPAQKKRKIFTNKCSKIGCKQKEMIKVTCEQCHLNFCLKHRHPLDHDCNTSEQPETSLSKPGHAAILRAQGTSKSSAKAPTSRAMPNARANGLNSPARSNDSEMQRTPPRPVPSAASVHGGLTEEQALQRALEMSLSESSRTSPPSLSPQEQEDLALAQAIAASEEEFRRQAQQTPQRNSRSLPCKLS</sequence>
<gene>
    <name evidence="9" type="primary">LOC103191184</name>
</gene>
<dbReference type="GeneTree" id="ENSGT00940000159648"/>
<evidence type="ECO:0000313" key="8">
    <source>
        <dbReference type="EMBL" id="AFP01837.1"/>
    </source>
</evidence>
<evidence type="ECO:0000256" key="6">
    <source>
        <dbReference type="SAM" id="MobiDB-lite"/>
    </source>
</evidence>
<dbReference type="Gene3D" id="4.10.1110.10">
    <property type="entry name" value="AN1-like Zinc finger"/>
    <property type="match status" value="2"/>
</dbReference>
<dbReference type="OMA" id="DESKHNR"/>